<feature type="domain" description="Aminotransferase class I/classII large" evidence="6">
    <location>
        <begin position="50"/>
        <end position="419"/>
    </location>
</feature>
<dbReference type="PRINTS" id="PR00753">
    <property type="entry name" value="ACCSYNTHASE"/>
</dbReference>
<keyword evidence="4 7" id="KW-0808">Transferase</keyword>
<dbReference type="GO" id="GO:0030170">
    <property type="term" value="F:pyridoxal phosphate binding"/>
    <property type="evidence" value="ECO:0007669"/>
    <property type="project" value="InterPro"/>
</dbReference>
<keyword evidence="8" id="KW-1185">Reference proteome</keyword>
<dbReference type="InterPro" id="IPR015424">
    <property type="entry name" value="PyrdxlP-dep_Trfase"/>
</dbReference>
<dbReference type="Gene3D" id="3.40.640.10">
    <property type="entry name" value="Type I PLP-dependent aspartate aminotransferase-like (Major domain)"/>
    <property type="match status" value="1"/>
</dbReference>
<evidence type="ECO:0000256" key="4">
    <source>
        <dbReference type="ARBA" id="ARBA00022679"/>
    </source>
</evidence>
<reference evidence="7 8" key="1">
    <citation type="submission" date="2016-07" db="EMBL/GenBank/DDBJ databases">
        <title>Pervasive Adenine N6-methylation of Active Genes in Fungi.</title>
        <authorList>
            <consortium name="DOE Joint Genome Institute"/>
            <person name="Mondo S.J."/>
            <person name="Dannebaum R.O."/>
            <person name="Kuo R.C."/>
            <person name="Labutti K."/>
            <person name="Haridas S."/>
            <person name="Kuo A."/>
            <person name="Salamov A."/>
            <person name="Ahrendt S.R."/>
            <person name="Lipzen A."/>
            <person name="Sullivan W."/>
            <person name="Andreopoulos W.B."/>
            <person name="Clum A."/>
            <person name="Lindquist E."/>
            <person name="Daum C."/>
            <person name="Ramamoorthy G.K."/>
            <person name="Gryganskyi A."/>
            <person name="Culley D."/>
            <person name="Magnuson J.K."/>
            <person name="James T.Y."/>
            <person name="O'Malley M.A."/>
            <person name="Stajich J.E."/>
            <person name="Spatafora J.W."/>
            <person name="Visel A."/>
            <person name="Grigoriev I.V."/>
        </authorList>
    </citation>
    <scope>NUCLEOTIDE SEQUENCE [LARGE SCALE GENOMIC DNA]</scope>
    <source>
        <strain evidence="7 8">CBS 115471</strain>
    </source>
</reference>
<dbReference type="STRING" id="1231657.A0A1Y1XZG3"/>
<accession>A0A1Y1XZG3</accession>
<evidence type="ECO:0000256" key="1">
    <source>
        <dbReference type="ARBA" id="ARBA00001933"/>
    </source>
</evidence>
<dbReference type="GO" id="GO:0008483">
    <property type="term" value="F:transaminase activity"/>
    <property type="evidence" value="ECO:0007669"/>
    <property type="project" value="UniProtKB-KW"/>
</dbReference>
<sequence>MDSGISTRMGKTLVELLPKTAAAAAPLKGYDAATAIDLSNSQNEVIRHELQEFFKTTVEDNMTSKDFALPSSFGGDTTLRKTLATFFNKYFDPIHAVASEHIIITAGASDALENLVHAVCDDGDSVIIPGPYWSGFEPLLKARPGVNIIAAHPPTYHNHDNYLLPSLQAAYDFSADKSRIKAVIVCNPHNPLSQCYPKKTLVECMEFCQERGLHLISDEMYALATLNADSKCSTPFVSALSLTEPLVASGAVKVDPSRVHVVWSASKLFGSSGLRVGCVISQNNPELRQGLSLLTYCHTNNIASLYLSSLLAWSQLPTLLALNSERLTDSYRVLEEALHKWDVSFVPPTHGIFLFARLARNARTVEEEMEFFNRLARHGVRVSPGRYYNGVDPELAQLGWARIRFSISVKDMVTAVSRISTFLTNKC</sequence>
<dbReference type="Pfam" id="PF00155">
    <property type="entry name" value="Aminotran_1_2"/>
    <property type="match status" value="1"/>
</dbReference>
<keyword evidence="5" id="KW-0663">Pyridoxal phosphate</keyword>
<keyword evidence="3" id="KW-0032">Aminotransferase</keyword>
<dbReference type="SUPFAM" id="SSF53383">
    <property type="entry name" value="PLP-dependent transferases"/>
    <property type="match status" value="1"/>
</dbReference>
<evidence type="ECO:0000256" key="5">
    <source>
        <dbReference type="ARBA" id="ARBA00022898"/>
    </source>
</evidence>
<dbReference type="CDD" id="cd00609">
    <property type="entry name" value="AAT_like"/>
    <property type="match status" value="1"/>
</dbReference>
<gene>
    <name evidence="7" type="ORF">BCR34DRAFT_609091</name>
</gene>
<dbReference type="Proteomes" id="UP000193144">
    <property type="component" value="Unassembled WGS sequence"/>
</dbReference>
<dbReference type="InterPro" id="IPR015422">
    <property type="entry name" value="PyrdxlP-dep_Trfase_small"/>
</dbReference>
<evidence type="ECO:0000259" key="6">
    <source>
        <dbReference type="Pfam" id="PF00155"/>
    </source>
</evidence>
<dbReference type="GO" id="GO:0006520">
    <property type="term" value="P:amino acid metabolic process"/>
    <property type="evidence" value="ECO:0007669"/>
    <property type="project" value="TreeGrafter"/>
</dbReference>
<dbReference type="Gene3D" id="3.90.1150.10">
    <property type="entry name" value="Aspartate Aminotransferase, domain 1"/>
    <property type="match status" value="1"/>
</dbReference>
<dbReference type="InterPro" id="IPR050478">
    <property type="entry name" value="Ethylene_sulfur-biosynth"/>
</dbReference>
<comment type="caution">
    <text evidence="7">The sequence shown here is derived from an EMBL/GenBank/DDBJ whole genome shotgun (WGS) entry which is preliminary data.</text>
</comment>
<protein>
    <submittedName>
        <fullName evidence="7">Pyridoxal phosphate-dependent transferase</fullName>
    </submittedName>
</protein>
<dbReference type="OrthoDB" id="7042322at2759"/>
<dbReference type="AlphaFoldDB" id="A0A1Y1XZG3"/>
<dbReference type="PANTHER" id="PTHR43795">
    <property type="entry name" value="BIFUNCTIONAL ASPARTATE AMINOTRANSFERASE AND GLUTAMATE/ASPARTATE-PREPHENATE AMINOTRANSFERASE-RELATED"/>
    <property type="match status" value="1"/>
</dbReference>
<comment type="similarity">
    <text evidence="2">Belongs to the class-I pyridoxal-phosphate-dependent aminotransferase family.</text>
</comment>
<dbReference type="InterPro" id="IPR015421">
    <property type="entry name" value="PyrdxlP-dep_Trfase_major"/>
</dbReference>
<dbReference type="EMBL" id="MCFA01000517">
    <property type="protein sequence ID" value="ORX90764.1"/>
    <property type="molecule type" value="Genomic_DNA"/>
</dbReference>
<evidence type="ECO:0000256" key="3">
    <source>
        <dbReference type="ARBA" id="ARBA00022576"/>
    </source>
</evidence>
<dbReference type="PANTHER" id="PTHR43795:SF32">
    <property type="entry name" value="AMINOTRANSFERASE GLII-RELATED"/>
    <property type="match status" value="1"/>
</dbReference>
<dbReference type="InterPro" id="IPR004839">
    <property type="entry name" value="Aminotransferase_I/II_large"/>
</dbReference>
<proteinExistence type="inferred from homology"/>
<evidence type="ECO:0000313" key="8">
    <source>
        <dbReference type="Proteomes" id="UP000193144"/>
    </source>
</evidence>
<evidence type="ECO:0000256" key="2">
    <source>
        <dbReference type="ARBA" id="ARBA00007441"/>
    </source>
</evidence>
<organism evidence="7 8">
    <name type="scientific">Clohesyomyces aquaticus</name>
    <dbReference type="NCBI Taxonomy" id="1231657"/>
    <lineage>
        <taxon>Eukaryota</taxon>
        <taxon>Fungi</taxon>
        <taxon>Dikarya</taxon>
        <taxon>Ascomycota</taxon>
        <taxon>Pezizomycotina</taxon>
        <taxon>Dothideomycetes</taxon>
        <taxon>Pleosporomycetidae</taxon>
        <taxon>Pleosporales</taxon>
        <taxon>Lindgomycetaceae</taxon>
        <taxon>Clohesyomyces</taxon>
    </lineage>
</organism>
<comment type="cofactor">
    <cofactor evidence="1">
        <name>pyridoxal 5'-phosphate</name>
        <dbReference type="ChEBI" id="CHEBI:597326"/>
    </cofactor>
</comment>
<name>A0A1Y1XZG3_9PLEO</name>
<evidence type="ECO:0000313" key="7">
    <source>
        <dbReference type="EMBL" id="ORX90764.1"/>
    </source>
</evidence>